<dbReference type="GeneID" id="93360154"/>
<organism evidence="2 4">
    <name type="scientific">Morganella morganii</name>
    <name type="common">Proteus morganii</name>
    <dbReference type="NCBI Taxonomy" id="582"/>
    <lineage>
        <taxon>Bacteria</taxon>
        <taxon>Pseudomonadati</taxon>
        <taxon>Pseudomonadota</taxon>
        <taxon>Gammaproteobacteria</taxon>
        <taxon>Enterobacterales</taxon>
        <taxon>Morganellaceae</taxon>
        <taxon>Morganella</taxon>
    </lineage>
</organism>
<evidence type="ECO:0000313" key="3">
    <source>
        <dbReference type="EMBL" id="MDS0898576.1"/>
    </source>
</evidence>
<dbReference type="Pfam" id="PF07437">
    <property type="entry name" value="YfaZ"/>
    <property type="match status" value="1"/>
</dbReference>
<feature type="signal peptide" evidence="1">
    <location>
        <begin position="1"/>
        <end position="21"/>
    </location>
</feature>
<name>A0A0A5UIJ2_MORMO</name>
<evidence type="ECO:0000313" key="4">
    <source>
        <dbReference type="Proteomes" id="UP000650477"/>
    </source>
</evidence>
<proteinExistence type="predicted"/>
<accession>A0A0A5UIJ2</accession>
<gene>
    <name evidence="2" type="ORF">CYG68_05435</name>
    <name evidence="3" type="ORF">OSC06_11380</name>
</gene>
<evidence type="ECO:0000256" key="1">
    <source>
        <dbReference type="SAM" id="SignalP"/>
    </source>
</evidence>
<dbReference type="AlphaFoldDB" id="A0A0A5UIJ2"/>
<dbReference type="Proteomes" id="UP000650477">
    <property type="component" value="Unassembled WGS sequence"/>
</dbReference>
<protein>
    <submittedName>
        <fullName evidence="2">Porin</fullName>
    </submittedName>
    <submittedName>
        <fullName evidence="3">YfaZ family outer membrane protein</fullName>
    </submittedName>
</protein>
<dbReference type="EMBL" id="JAPKIY010000017">
    <property type="protein sequence ID" value="MDS0898576.1"/>
    <property type="molecule type" value="Genomic_DNA"/>
</dbReference>
<dbReference type="STRING" id="582.AL531_08445"/>
<dbReference type="InterPro" id="IPR009998">
    <property type="entry name" value="YfaZ"/>
</dbReference>
<sequence length="179" mass="18452">MKKYKAAVAATLMLAAGAANAISMDVEAGKKFTDINVGLGDPYSGLSFDGNWARSDHQGQLGGARAKFAFPLGPVSASVGGKAVYIDPEVGKKGMAVAPGVGVAWSILPSVRVYGEFYGAPSGLTSGNDSYKEADVGANWTVFAPLNVKAGYRKIEVESNSGHENRIADGAYLGAGLSF</sequence>
<comment type="caution">
    <text evidence="2">The sequence shown here is derived from an EMBL/GenBank/DDBJ whole genome shotgun (WGS) entry which is preliminary data.</text>
</comment>
<dbReference type="OrthoDB" id="6506259at2"/>
<evidence type="ECO:0000313" key="2">
    <source>
        <dbReference type="EMBL" id="MBE8611858.1"/>
    </source>
</evidence>
<reference evidence="3" key="2">
    <citation type="submission" date="2023-02" db="EMBL/GenBank/DDBJ databases">
        <title>Detection, antimicrobial susceptibility and genomic characterization of NDM-producing species of Morganellaceae, Yersiniaceae, and Enterobacteriaceae other than Klebsiella.</title>
        <authorList>
            <person name="Camargo C.H."/>
            <person name="Sacchi C.T."/>
            <person name="Campos K.R."/>
        </authorList>
    </citation>
    <scope>NUCLEOTIDE SEQUENCE</scope>
    <source>
        <strain evidence="3">1189_21</strain>
    </source>
</reference>
<reference evidence="2" key="1">
    <citation type="submission" date="2017-12" db="EMBL/GenBank/DDBJ databases">
        <title>Genome sequencing and analysis.</title>
        <authorList>
            <person name="Huang Y.-T."/>
        </authorList>
    </citation>
    <scope>NUCLEOTIDE SEQUENCE</scope>
    <source>
        <strain evidence="2">VGH116</strain>
    </source>
</reference>
<keyword evidence="1" id="KW-0732">Signal</keyword>
<dbReference type="RefSeq" id="WP_004235190.1">
    <property type="nucleotide sequence ID" value="NZ_ABGYJJ040000001.1"/>
</dbReference>
<dbReference type="EMBL" id="PKLF01000004">
    <property type="protein sequence ID" value="MBE8611858.1"/>
    <property type="molecule type" value="Genomic_DNA"/>
</dbReference>
<dbReference type="Proteomes" id="UP001182247">
    <property type="component" value="Unassembled WGS sequence"/>
</dbReference>
<feature type="chain" id="PRO_5014506988" evidence="1">
    <location>
        <begin position="22"/>
        <end position="179"/>
    </location>
</feature>